<dbReference type="Pfam" id="PF12728">
    <property type="entry name" value="HTH_17"/>
    <property type="match status" value="1"/>
</dbReference>
<dbReference type="EMBL" id="DMNG01000045">
    <property type="protein sequence ID" value="HAN23500.1"/>
    <property type="molecule type" value="Genomic_DNA"/>
</dbReference>
<dbReference type="Gene3D" id="1.10.1660.10">
    <property type="match status" value="1"/>
</dbReference>
<dbReference type="SUPFAM" id="SSF46955">
    <property type="entry name" value="Putative DNA-binding domain"/>
    <property type="match status" value="1"/>
</dbReference>
<evidence type="ECO:0000313" key="3">
    <source>
        <dbReference type="Proteomes" id="UP000257479"/>
    </source>
</evidence>
<reference evidence="2 3" key="1">
    <citation type="journal article" date="2018" name="Nat. Biotechnol.">
        <title>A standardized bacterial taxonomy based on genome phylogeny substantially revises the tree of life.</title>
        <authorList>
            <person name="Parks D.H."/>
            <person name="Chuvochina M."/>
            <person name="Waite D.W."/>
            <person name="Rinke C."/>
            <person name="Skarshewski A."/>
            <person name="Chaumeil P.A."/>
            <person name="Hugenholtz P."/>
        </authorList>
    </citation>
    <scope>NUCLEOTIDE SEQUENCE [LARGE SCALE GENOMIC DNA]</scope>
    <source>
        <strain evidence="2">UBA9152</strain>
    </source>
</reference>
<sequence>MSEERATRQKLLTEAELAEELQVPTRTIRYWRESGTGPTPLKMGKHTRYRASDIDAWLDGLSEAPKASKAS</sequence>
<dbReference type="Proteomes" id="UP000257479">
    <property type="component" value="Unassembled WGS sequence"/>
</dbReference>
<protein>
    <recommendedName>
        <fullName evidence="1">Helix-turn-helix domain-containing protein</fullName>
    </recommendedName>
</protein>
<evidence type="ECO:0000259" key="1">
    <source>
        <dbReference type="Pfam" id="PF12728"/>
    </source>
</evidence>
<accession>A0A3C1KA02</accession>
<comment type="caution">
    <text evidence="2">The sequence shown here is derived from an EMBL/GenBank/DDBJ whole genome shotgun (WGS) entry which is preliminary data.</text>
</comment>
<feature type="domain" description="Helix-turn-helix" evidence="1">
    <location>
        <begin position="11"/>
        <end position="60"/>
    </location>
</feature>
<proteinExistence type="predicted"/>
<dbReference type="AlphaFoldDB" id="A0A3C1KA02"/>
<name>A0A3C1KA02_9MICO</name>
<organism evidence="2 3">
    <name type="scientific">Microbacterium ginsengisoli</name>
    <dbReference type="NCBI Taxonomy" id="400772"/>
    <lineage>
        <taxon>Bacteria</taxon>
        <taxon>Bacillati</taxon>
        <taxon>Actinomycetota</taxon>
        <taxon>Actinomycetes</taxon>
        <taxon>Micrococcales</taxon>
        <taxon>Microbacteriaceae</taxon>
        <taxon>Microbacterium</taxon>
    </lineage>
</organism>
<dbReference type="InterPro" id="IPR041657">
    <property type="entry name" value="HTH_17"/>
</dbReference>
<dbReference type="InterPro" id="IPR009061">
    <property type="entry name" value="DNA-bd_dom_put_sf"/>
</dbReference>
<gene>
    <name evidence="2" type="ORF">DCP95_02880</name>
</gene>
<evidence type="ECO:0000313" key="2">
    <source>
        <dbReference type="EMBL" id="HAN23500.1"/>
    </source>
</evidence>